<dbReference type="GO" id="GO:0000976">
    <property type="term" value="F:transcription cis-regulatory region binding"/>
    <property type="evidence" value="ECO:0007669"/>
    <property type="project" value="TreeGrafter"/>
</dbReference>
<keyword evidence="5" id="KW-1185">Reference proteome</keyword>
<dbReference type="EMBL" id="CP049056">
    <property type="protein sequence ID" value="QIE54423.1"/>
    <property type="molecule type" value="Genomic_DNA"/>
</dbReference>
<accession>A0A7L5BU27</accession>
<dbReference type="Proteomes" id="UP000503336">
    <property type="component" value="Chromosome"/>
</dbReference>
<dbReference type="Pfam" id="PF00440">
    <property type="entry name" value="TetR_N"/>
    <property type="match status" value="1"/>
</dbReference>
<dbReference type="GO" id="GO:0003700">
    <property type="term" value="F:DNA-binding transcription factor activity"/>
    <property type="evidence" value="ECO:0007669"/>
    <property type="project" value="TreeGrafter"/>
</dbReference>
<dbReference type="PANTHER" id="PTHR30055">
    <property type="entry name" value="HTH-TYPE TRANSCRIPTIONAL REGULATOR RUTR"/>
    <property type="match status" value="1"/>
</dbReference>
<evidence type="ECO:0000313" key="5">
    <source>
        <dbReference type="Proteomes" id="UP000503336"/>
    </source>
</evidence>
<feature type="DNA-binding region" description="H-T-H motif" evidence="2">
    <location>
        <begin position="35"/>
        <end position="54"/>
    </location>
</feature>
<dbReference type="PANTHER" id="PTHR30055:SF148">
    <property type="entry name" value="TETR-FAMILY TRANSCRIPTIONAL REGULATOR"/>
    <property type="match status" value="1"/>
</dbReference>
<gene>
    <name evidence="4" type="ORF">G5B40_02605</name>
</gene>
<dbReference type="InterPro" id="IPR009057">
    <property type="entry name" value="Homeodomain-like_sf"/>
</dbReference>
<name>A0A7L5BU27_9RHOB</name>
<dbReference type="PRINTS" id="PR00455">
    <property type="entry name" value="HTHTETR"/>
</dbReference>
<feature type="domain" description="HTH tetR-type" evidence="3">
    <location>
        <begin position="12"/>
        <end position="72"/>
    </location>
</feature>
<evidence type="ECO:0000313" key="4">
    <source>
        <dbReference type="EMBL" id="QIE54423.1"/>
    </source>
</evidence>
<keyword evidence="1 2" id="KW-0238">DNA-binding</keyword>
<reference evidence="4 5" key="1">
    <citation type="submission" date="2020-02" db="EMBL/GenBank/DDBJ databases">
        <title>complete genome sequence of Rhodobacteraceae bacterium.</title>
        <authorList>
            <person name="Park J."/>
            <person name="Kim Y.-S."/>
            <person name="Kim K.-H."/>
        </authorList>
    </citation>
    <scope>NUCLEOTIDE SEQUENCE [LARGE SCALE GENOMIC DNA]</scope>
    <source>
        <strain evidence="4 5">RR4-56</strain>
    </source>
</reference>
<dbReference type="SUPFAM" id="SSF48498">
    <property type="entry name" value="Tetracyclin repressor-like, C-terminal domain"/>
    <property type="match status" value="1"/>
</dbReference>
<dbReference type="SUPFAM" id="SSF46689">
    <property type="entry name" value="Homeodomain-like"/>
    <property type="match status" value="1"/>
</dbReference>
<dbReference type="Gene3D" id="1.10.357.10">
    <property type="entry name" value="Tetracycline Repressor, domain 2"/>
    <property type="match status" value="1"/>
</dbReference>
<dbReference type="KEGG" id="hdh:G5B40_02605"/>
<dbReference type="InterPro" id="IPR001647">
    <property type="entry name" value="HTH_TetR"/>
</dbReference>
<organism evidence="4 5">
    <name type="scientific">Pikeienuella piscinae</name>
    <dbReference type="NCBI Taxonomy" id="2748098"/>
    <lineage>
        <taxon>Bacteria</taxon>
        <taxon>Pseudomonadati</taxon>
        <taxon>Pseudomonadota</taxon>
        <taxon>Alphaproteobacteria</taxon>
        <taxon>Rhodobacterales</taxon>
        <taxon>Paracoccaceae</taxon>
        <taxon>Pikeienuella</taxon>
    </lineage>
</organism>
<dbReference type="InterPro" id="IPR036271">
    <property type="entry name" value="Tet_transcr_reg_TetR-rel_C_sf"/>
</dbReference>
<dbReference type="RefSeq" id="WP_165094629.1">
    <property type="nucleotide sequence ID" value="NZ_CP049056.1"/>
</dbReference>
<evidence type="ECO:0000256" key="1">
    <source>
        <dbReference type="ARBA" id="ARBA00023125"/>
    </source>
</evidence>
<proteinExistence type="predicted"/>
<dbReference type="Pfam" id="PF17937">
    <property type="entry name" value="TetR_C_28"/>
    <property type="match status" value="1"/>
</dbReference>
<evidence type="ECO:0000259" key="3">
    <source>
        <dbReference type="PROSITE" id="PS50977"/>
    </source>
</evidence>
<sequence length="186" mass="20499">MAVGHHRKKRPDAVRAALLTAAEDLAREHGLRSVTMQAVSDAAGVTKGGLLHHYPNRDALLRGLFEAYIARLEHAIADLMIADETRFGRFTRAYIRATLDPVAMESEPASAGVLSAFMGDPGLRKRWYEWLASQEAMHAETDSALNLRIARLAADGFWFAQADGVPLEDERGLRGEILRLANPANR</sequence>
<dbReference type="AlphaFoldDB" id="A0A7L5BU27"/>
<protein>
    <submittedName>
        <fullName evidence="4">TetR/AcrR family transcriptional regulator</fullName>
    </submittedName>
</protein>
<dbReference type="InterPro" id="IPR041479">
    <property type="entry name" value="TetR_CgmR_C"/>
</dbReference>
<dbReference type="PROSITE" id="PS50977">
    <property type="entry name" value="HTH_TETR_2"/>
    <property type="match status" value="1"/>
</dbReference>
<dbReference type="InterPro" id="IPR050109">
    <property type="entry name" value="HTH-type_TetR-like_transc_reg"/>
</dbReference>
<evidence type="ECO:0000256" key="2">
    <source>
        <dbReference type="PROSITE-ProRule" id="PRU00335"/>
    </source>
</evidence>